<dbReference type="AlphaFoldDB" id="A0A939QNX6"/>
<protein>
    <submittedName>
        <fullName evidence="1">DUF4862 family protein</fullName>
    </submittedName>
</protein>
<gene>
    <name evidence="1" type="ORF">J5V96_00540</name>
</gene>
<dbReference type="SUPFAM" id="SSF51658">
    <property type="entry name" value="Xylose isomerase-like"/>
    <property type="match status" value="1"/>
</dbReference>
<dbReference type="InterPro" id="IPR032344">
    <property type="entry name" value="DUF4862"/>
</dbReference>
<dbReference type="EMBL" id="JAGFOA010000001">
    <property type="protein sequence ID" value="MBO3661991.1"/>
    <property type="molecule type" value="Genomic_DNA"/>
</dbReference>
<dbReference type="Proteomes" id="UP000680132">
    <property type="component" value="Unassembled WGS sequence"/>
</dbReference>
<comment type="caution">
    <text evidence="1">The sequence shown here is derived from an EMBL/GenBank/DDBJ whole genome shotgun (WGS) entry which is preliminary data.</text>
</comment>
<reference evidence="1" key="1">
    <citation type="submission" date="2021-03" db="EMBL/GenBank/DDBJ databases">
        <title>Microbacterium sp. nov., a novel actinobacterium isolated from cow dung.</title>
        <authorList>
            <person name="Zhang L."/>
        </authorList>
    </citation>
    <scope>NUCLEOTIDE SEQUENCE</scope>
    <source>
        <strain evidence="1">NEAU-LLB</strain>
    </source>
</reference>
<dbReference type="Gene3D" id="3.20.20.150">
    <property type="entry name" value="Divalent-metal-dependent TIM barrel enzymes"/>
    <property type="match status" value="1"/>
</dbReference>
<organism evidence="1 2">
    <name type="scientific">Microbacterium stercoris</name>
    <dbReference type="NCBI Taxonomy" id="2820289"/>
    <lineage>
        <taxon>Bacteria</taxon>
        <taxon>Bacillati</taxon>
        <taxon>Actinomycetota</taxon>
        <taxon>Actinomycetes</taxon>
        <taxon>Micrococcales</taxon>
        <taxon>Microbacteriaceae</taxon>
        <taxon>Microbacterium</taxon>
    </lineage>
</organism>
<proteinExistence type="predicted"/>
<dbReference type="InterPro" id="IPR036237">
    <property type="entry name" value="Xyl_isomerase-like_sf"/>
</dbReference>
<dbReference type="RefSeq" id="WP_208499355.1">
    <property type="nucleotide sequence ID" value="NZ_JAGFOA010000001.1"/>
</dbReference>
<sequence>MSGALPPIVISAYAASPAYARWDPALETELFRRLSELPGFGGFEVPWRGAVHPHDPEWFGHHLPEGAPLVFTGLPHVMQRLSVDPRYGLASPDDAGRQAALSDLRAQAEDLRQLHARTGIRIAAAMLHSGPRGEGDAAALAASLRELHEWDWAGAELLLEHCDAAVPGQAWEKGFLSLEEELRAIADAATPTGVWMNWGRSAIELRDPDAVAAQIATAAGSGRLRGVAFSGAAAEDGPYGTAWADAHLPIATTDPAAGSLLDVPRIAAALEAAGPLGLLGLKISRRPQDRTAREVGETVRANLDALTQARSLGSA</sequence>
<accession>A0A939QNX6</accession>
<evidence type="ECO:0000313" key="2">
    <source>
        <dbReference type="Proteomes" id="UP000680132"/>
    </source>
</evidence>
<evidence type="ECO:0000313" key="1">
    <source>
        <dbReference type="EMBL" id="MBO3661991.1"/>
    </source>
</evidence>
<dbReference type="Pfam" id="PF16154">
    <property type="entry name" value="DUF4862"/>
    <property type="match status" value="1"/>
</dbReference>
<keyword evidence="2" id="KW-1185">Reference proteome</keyword>
<name>A0A939QNX6_9MICO</name>